<reference evidence="2" key="1">
    <citation type="submission" date="2022-08" db="EMBL/GenBank/DDBJ databases">
        <authorList>
            <consortium name="DOE Joint Genome Institute"/>
            <person name="Min B."/>
            <person name="Riley R."/>
            <person name="Sierra-Patev S."/>
            <person name="Naranjo-Ortiz M."/>
            <person name="Looney B."/>
            <person name="Konkel Z."/>
            <person name="Slot J.C."/>
            <person name="Sakamoto Y."/>
            <person name="Steenwyk J.L."/>
            <person name="Rokas A."/>
            <person name="Carro J."/>
            <person name="Camarero S."/>
            <person name="Ferreira P."/>
            <person name="Molpeceres G."/>
            <person name="Ruiz-Duenas F.J."/>
            <person name="Serrano A."/>
            <person name="Henrissat B."/>
            <person name="Drula E."/>
            <person name="Hughes K.W."/>
            <person name="Mata J.L."/>
            <person name="Ishikawa N.K."/>
            <person name="Vargas-Isla R."/>
            <person name="Ushijima S."/>
            <person name="Smith C.A."/>
            <person name="Ahrendt S."/>
            <person name="Andreopoulos W."/>
            <person name="He G."/>
            <person name="Labutti K."/>
            <person name="Lipzen A."/>
            <person name="Ng V."/>
            <person name="Sandor L."/>
            <person name="Barry K."/>
            <person name="Martinez A.T."/>
            <person name="Xiao Y."/>
            <person name="Gibbons J.G."/>
            <person name="Terashima K."/>
            <person name="Hibbett D.S."/>
            <person name="Grigoriev I.V."/>
        </authorList>
    </citation>
    <scope>NUCLEOTIDE SEQUENCE</scope>
    <source>
        <strain evidence="2">TFB9207</strain>
    </source>
</reference>
<feature type="region of interest" description="Disordered" evidence="1">
    <location>
        <begin position="257"/>
        <end position="285"/>
    </location>
</feature>
<name>A0AA38P6A4_9AGAR</name>
<accession>A0AA38P6A4</accession>
<proteinExistence type="predicted"/>
<feature type="region of interest" description="Disordered" evidence="1">
    <location>
        <begin position="159"/>
        <end position="210"/>
    </location>
</feature>
<evidence type="ECO:0000313" key="3">
    <source>
        <dbReference type="Proteomes" id="UP001163846"/>
    </source>
</evidence>
<comment type="caution">
    <text evidence="2">The sequence shown here is derived from an EMBL/GenBank/DDBJ whole genome shotgun (WGS) entry which is preliminary data.</text>
</comment>
<dbReference type="EMBL" id="MU806284">
    <property type="protein sequence ID" value="KAJ3836920.1"/>
    <property type="molecule type" value="Genomic_DNA"/>
</dbReference>
<feature type="compositionally biased region" description="Polar residues" evidence="1">
    <location>
        <begin position="189"/>
        <end position="206"/>
    </location>
</feature>
<evidence type="ECO:0000313" key="2">
    <source>
        <dbReference type="EMBL" id="KAJ3836920.1"/>
    </source>
</evidence>
<evidence type="ECO:0000256" key="1">
    <source>
        <dbReference type="SAM" id="MobiDB-lite"/>
    </source>
</evidence>
<protein>
    <submittedName>
        <fullName evidence="2">Uncharacterized protein</fullName>
    </submittedName>
</protein>
<keyword evidence="3" id="KW-1185">Reference proteome</keyword>
<gene>
    <name evidence="2" type="ORF">F5878DRAFT_240469</name>
</gene>
<dbReference type="Proteomes" id="UP001163846">
    <property type="component" value="Unassembled WGS sequence"/>
</dbReference>
<dbReference type="AlphaFoldDB" id="A0AA38P6A4"/>
<sequence length="475" mass="53910">MTMNQRVGSSEELVDLLQNAGASMYRGYHSFSDRNEFQPSLGFGDSQSLSFSQAYGLGFPGGWMLPYDLRKGVSESAPVQQTQFEHWFRKDYLNEQLSVARSFPLDHHKGVFGETNLVEFASAQQTESEPWFREYYPHERLSNRLAQFTLPLDHRKGVFGETNSAESAPRLKRLTRLKSPRDHQKGFFQETNSAESAPVQQSQSEPLSILDDDDLDDLYEKLSNRLAQLKSPLDHRKGVFIGETNSAESATLLNRRTRLKSPRDQQKGFFQETDSAESAPVQQSQSEPLFMDDDRNDQLLNRLARLKSPPDHCKEVFGETNSAESAPVQQAQSEPLFMDDNLNEQLLNRLAQLKSPLDNQKGVFQETNSAESAPVQQTQSESQFMNDWTPLFANIASVSQAEGYSERDMHQTEVNNDNSTENDFNNNYTGATRYNGAHNDHRRHRQQVVMFQLMCICCVISLVSSIPDTPMPSLD</sequence>
<organism evidence="2 3">
    <name type="scientific">Lentinula raphanica</name>
    <dbReference type="NCBI Taxonomy" id="153919"/>
    <lineage>
        <taxon>Eukaryota</taxon>
        <taxon>Fungi</taxon>
        <taxon>Dikarya</taxon>
        <taxon>Basidiomycota</taxon>
        <taxon>Agaricomycotina</taxon>
        <taxon>Agaricomycetes</taxon>
        <taxon>Agaricomycetidae</taxon>
        <taxon>Agaricales</taxon>
        <taxon>Marasmiineae</taxon>
        <taxon>Omphalotaceae</taxon>
        <taxon>Lentinula</taxon>
    </lineage>
</organism>